<evidence type="ECO:0000256" key="1">
    <source>
        <dbReference type="SAM" id="Phobius"/>
    </source>
</evidence>
<name>A0A9D1MJU9_9FIRM</name>
<gene>
    <name evidence="2" type="ORF">IAB69_01695</name>
</gene>
<keyword evidence="1" id="KW-0812">Transmembrane</keyword>
<feature type="transmembrane region" description="Helical" evidence="1">
    <location>
        <begin position="42"/>
        <end position="62"/>
    </location>
</feature>
<evidence type="ECO:0000313" key="2">
    <source>
        <dbReference type="EMBL" id="HIU61349.1"/>
    </source>
</evidence>
<accession>A0A9D1MJU9</accession>
<dbReference type="EMBL" id="DVNE01000015">
    <property type="protein sequence ID" value="HIU61349.1"/>
    <property type="molecule type" value="Genomic_DNA"/>
</dbReference>
<feature type="transmembrane region" description="Helical" evidence="1">
    <location>
        <begin position="69"/>
        <end position="88"/>
    </location>
</feature>
<feature type="transmembrane region" description="Helical" evidence="1">
    <location>
        <begin position="12"/>
        <end position="30"/>
    </location>
</feature>
<protein>
    <submittedName>
        <fullName evidence="2">Uncharacterized protein</fullName>
    </submittedName>
</protein>
<dbReference type="AlphaFoldDB" id="A0A9D1MJU9"/>
<sequence length="135" mass="14411">MKWLKIKDKSIGFYLDLVAAVLLIVTLAIGSSGGPLLNNTNFGADMIVVVVLCVLLAVAPLFHKLRFWSLLPAACSFVSLGIVFNNGAAVIMDRINNVVYSGGKFESVLAFLILTGIACVLCIVACFMGTERKTA</sequence>
<evidence type="ECO:0000313" key="3">
    <source>
        <dbReference type="Proteomes" id="UP000824110"/>
    </source>
</evidence>
<keyword evidence="1" id="KW-1133">Transmembrane helix</keyword>
<reference evidence="2" key="2">
    <citation type="journal article" date="2021" name="PeerJ">
        <title>Extensive microbial diversity within the chicken gut microbiome revealed by metagenomics and culture.</title>
        <authorList>
            <person name="Gilroy R."/>
            <person name="Ravi A."/>
            <person name="Getino M."/>
            <person name="Pursley I."/>
            <person name="Horton D.L."/>
            <person name="Alikhan N.F."/>
            <person name="Baker D."/>
            <person name="Gharbi K."/>
            <person name="Hall N."/>
            <person name="Watson M."/>
            <person name="Adriaenssens E.M."/>
            <person name="Foster-Nyarko E."/>
            <person name="Jarju S."/>
            <person name="Secka A."/>
            <person name="Antonio M."/>
            <person name="Oren A."/>
            <person name="Chaudhuri R.R."/>
            <person name="La Ragione R."/>
            <person name="Hildebrand F."/>
            <person name="Pallen M.J."/>
        </authorList>
    </citation>
    <scope>NUCLEOTIDE SEQUENCE</scope>
    <source>
        <strain evidence="2">CHK195-12923</strain>
    </source>
</reference>
<comment type="caution">
    <text evidence="2">The sequence shown here is derived from an EMBL/GenBank/DDBJ whole genome shotgun (WGS) entry which is preliminary data.</text>
</comment>
<keyword evidence="1" id="KW-0472">Membrane</keyword>
<dbReference type="Proteomes" id="UP000824110">
    <property type="component" value="Unassembled WGS sequence"/>
</dbReference>
<organism evidence="2 3">
    <name type="scientific">Candidatus Coproplasma excrementigallinarum</name>
    <dbReference type="NCBI Taxonomy" id="2840747"/>
    <lineage>
        <taxon>Bacteria</taxon>
        <taxon>Bacillati</taxon>
        <taxon>Bacillota</taxon>
        <taxon>Clostridia</taxon>
        <taxon>Eubacteriales</taxon>
        <taxon>Candidatus Coproplasma</taxon>
    </lineage>
</organism>
<feature type="transmembrane region" description="Helical" evidence="1">
    <location>
        <begin position="108"/>
        <end position="129"/>
    </location>
</feature>
<proteinExistence type="predicted"/>
<reference evidence="2" key="1">
    <citation type="submission" date="2020-10" db="EMBL/GenBank/DDBJ databases">
        <authorList>
            <person name="Gilroy R."/>
        </authorList>
    </citation>
    <scope>NUCLEOTIDE SEQUENCE</scope>
    <source>
        <strain evidence="2">CHK195-12923</strain>
    </source>
</reference>